<dbReference type="SUPFAM" id="SSF49863">
    <property type="entry name" value="Hyaluronate lyase-like, C-terminal domain"/>
    <property type="match status" value="1"/>
</dbReference>
<dbReference type="GO" id="GO:0005576">
    <property type="term" value="C:extracellular region"/>
    <property type="evidence" value="ECO:0007669"/>
    <property type="project" value="InterPro"/>
</dbReference>
<dbReference type="InterPro" id="IPR008979">
    <property type="entry name" value="Galactose-bd-like_sf"/>
</dbReference>
<organism evidence="10 11">
    <name type="scientific">Ancylomarina euxinus</name>
    <dbReference type="NCBI Taxonomy" id="2283627"/>
    <lineage>
        <taxon>Bacteria</taxon>
        <taxon>Pseudomonadati</taxon>
        <taxon>Bacteroidota</taxon>
        <taxon>Bacteroidia</taxon>
        <taxon>Marinilabiliales</taxon>
        <taxon>Marinifilaceae</taxon>
        <taxon>Ancylomarina</taxon>
    </lineage>
</organism>
<evidence type="ECO:0000256" key="2">
    <source>
        <dbReference type="ARBA" id="ARBA00006699"/>
    </source>
</evidence>
<evidence type="ECO:0000256" key="1">
    <source>
        <dbReference type="ARBA" id="ARBA00001913"/>
    </source>
</evidence>
<evidence type="ECO:0000256" key="4">
    <source>
        <dbReference type="ARBA" id="ARBA00022837"/>
    </source>
</evidence>
<evidence type="ECO:0000256" key="6">
    <source>
        <dbReference type="SAM" id="SignalP"/>
    </source>
</evidence>
<evidence type="ECO:0000259" key="8">
    <source>
        <dbReference type="Pfam" id="PF09092"/>
    </source>
</evidence>
<feature type="domain" description="Lyase catalytic" evidence="9">
    <location>
        <begin position="210"/>
        <end position="545"/>
    </location>
</feature>
<keyword evidence="4" id="KW-0106">Calcium</keyword>
<dbReference type="InterPro" id="IPR039174">
    <property type="entry name" value="Chondroitin_ABC_lyase"/>
</dbReference>
<reference evidence="10 11" key="1">
    <citation type="submission" date="2018-07" db="EMBL/GenBank/DDBJ databases">
        <title>Draft genome sequence of Ancylomarina sp. M1P.</title>
        <authorList>
            <person name="Yadav S."/>
            <person name="Villanueva L."/>
            <person name="Damste J.S.S."/>
        </authorList>
    </citation>
    <scope>NUCLEOTIDE SEQUENCE [LARGE SCALE GENOMIC DNA]</scope>
    <source>
        <strain evidence="10 11">M1P</strain>
    </source>
</reference>
<evidence type="ECO:0000256" key="3">
    <source>
        <dbReference type="ARBA" id="ARBA00011245"/>
    </source>
</evidence>
<dbReference type="Gene3D" id="2.60.120.430">
    <property type="entry name" value="Galactose-binding lectin"/>
    <property type="match status" value="1"/>
</dbReference>
<dbReference type="SUPFAM" id="SSF48230">
    <property type="entry name" value="Chondroitin AC/alginate lyase"/>
    <property type="match status" value="1"/>
</dbReference>
<dbReference type="InterPro" id="IPR026444">
    <property type="entry name" value="Secre_tail"/>
</dbReference>
<dbReference type="InterPro" id="IPR015176">
    <property type="entry name" value="Lyase_N"/>
</dbReference>
<dbReference type="EMBL" id="QQWG01000012">
    <property type="protein sequence ID" value="RRG20498.1"/>
    <property type="molecule type" value="Genomic_DNA"/>
</dbReference>
<dbReference type="InterPro" id="IPR015177">
    <property type="entry name" value="Lyase_catalyt"/>
</dbReference>
<feature type="signal peptide" evidence="6">
    <location>
        <begin position="1"/>
        <end position="21"/>
    </location>
</feature>
<comment type="subunit">
    <text evidence="3">Monomer.</text>
</comment>
<dbReference type="GO" id="GO:0042597">
    <property type="term" value="C:periplasmic space"/>
    <property type="evidence" value="ECO:0007669"/>
    <property type="project" value="TreeGrafter"/>
</dbReference>
<dbReference type="GO" id="GO:0030246">
    <property type="term" value="F:carbohydrate binding"/>
    <property type="evidence" value="ECO:0007669"/>
    <property type="project" value="InterPro"/>
</dbReference>
<dbReference type="SUPFAM" id="SSF49785">
    <property type="entry name" value="Galactose-binding domain-like"/>
    <property type="match status" value="1"/>
</dbReference>
<keyword evidence="6" id="KW-0732">Signal</keyword>
<proteinExistence type="inferred from homology"/>
<sequence length="1175" mass="131615">MRQISLIFFLKLCLFSLGVQAQYIGLETEVPNTWSTNNGANLSMSTEHYKLGSESLKWDWTQGSSLTVMNPPNMQTALNTYKGGLMLWIYNETPLDKKISFQFGKGDSMEYEFDYGINFKGWRACWIRFDEDMSGPKSRKDLDYMKVKAPTDVVSGSLFFDRMMFPSERIHDRVTPDKQLPLINPEMNDNHWAALWHWFDTYNHDILLESTVSFEEQKAFDSIEADMIKAYQGSSPSSSKIASTKSAFQSFQIHRIGEHITGRPYVSDDEYVNSLNDVKMIQIGPVLEDLAQIWHHHKDAEARQMFYDLLDYVIDQGLDVGSGMGTNHHYGYNFREFPPAIFLMKGVLKEDGKLDEAVAMIKYWTGVQEYRVVPEVGTLQGLMDSWNTTVIPRLIAIMTMDDTPEKARELKAIKRWMDISLKVVPGSMGGIKEDGTGFHHGGLYPAYSKGGYTGIGSFLRFVNGTCFALSDEARINFGKALLTMRNYSNHLDWGFGICGRHPLSGSISSGTINAFAYLAKSGNPYTKAEVWNEMAASYMRLESSNTTFKQEFSSLGLTAEAVPEGNYTYNYGALGIHRRDKWMVSVKGYNKHVWGSEIYTKDNRYGRYQSYGTVQVIGSGDKVNAVESGFVENGWDWNRYPGATSIHLPLDLLESPLSGTLMEKSEEGFAGASNLNGENGIFGMKLREKSRTNFTYDHQANKSVFCFENRIICLGSDISNSNSQYKTETSLFQVNLQKQSDATYVDGGNAVTGFPVQQSLDSEKSHWLLDPVGNAFWIKEGAEVNLSRSTQDSRHNKTKANTQGDFAAAWINHGTSPSNSTYEYVVLPNSTAQSIQDFSDRMKSQETAAYKVLKHDENAHIVWDRETNTTGYVFFEQNTNSTDEFVKQVTAPSLVMIKSSTDKSELNLSLCDPDLHFPEVAYTSAKPSQESVIVLTLKGNWEIVGQDSEGEIISTANQQTQIQFKLKDGIPRHLKLKKKDEVSDNVPPIIYQINVDDIRDNSASIEIGSNESGVLFWYLNSVSSAMPFAADVINGSGAIVCGQVDCTENELWTGDLNNLQRGETYILYAVAKDLSDNISDVYSSAGFSTLVTGLPDINDNVYIHGSDGKVILRSTKIPPADTRVQVYDLMGRIVASSPYKDSTELYLDVPNKTGVYIVRLQMNGQSASKKLVIRE</sequence>
<dbReference type="GO" id="GO:0016837">
    <property type="term" value="F:carbon-oxygen lyase activity, acting on polysaccharides"/>
    <property type="evidence" value="ECO:0007669"/>
    <property type="project" value="UniProtKB-ARBA"/>
</dbReference>
<dbReference type="InterPro" id="IPR003159">
    <property type="entry name" value="Lyase_8_central_dom"/>
</dbReference>
<dbReference type="Gene3D" id="2.60.220.10">
    <property type="entry name" value="Polysaccharide lyase family 8-like, C-terminal"/>
    <property type="match status" value="1"/>
</dbReference>
<dbReference type="Gene3D" id="2.70.98.10">
    <property type="match status" value="1"/>
</dbReference>
<comment type="cofactor">
    <cofactor evidence="1">
        <name>Ca(2+)</name>
        <dbReference type="ChEBI" id="CHEBI:29108"/>
    </cofactor>
</comment>
<evidence type="ECO:0000256" key="5">
    <source>
        <dbReference type="ARBA" id="ARBA00023239"/>
    </source>
</evidence>
<evidence type="ECO:0000259" key="7">
    <source>
        <dbReference type="Pfam" id="PF02278"/>
    </source>
</evidence>
<dbReference type="InterPro" id="IPR014718">
    <property type="entry name" value="GH-type_carb-bd"/>
</dbReference>
<keyword evidence="11" id="KW-1185">Reference proteome</keyword>
<dbReference type="GO" id="GO:0005975">
    <property type="term" value="P:carbohydrate metabolic process"/>
    <property type="evidence" value="ECO:0007669"/>
    <property type="project" value="InterPro"/>
</dbReference>
<dbReference type="InterPro" id="IPR008929">
    <property type="entry name" value="Chondroitin_lyas"/>
</dbReference>
<evidence type="ECO:0000313" key="10">
    <source>
        <dbReference type="EMBL" id="RRG20498.1"/>
    </source>
</evidence>
<dbReference type="PANTHER" id="PTHR37322:SF3">
    <property type="entry name" value="CHONDROITIN SULFATE ABC EXOLYASE"/>
    <property type="match status" value="1"/>
</dbReference>
<dbReference type="SUPFAM" id="SSF74650">
    <property type="entry name" value="Galactose mutarotase-like"/>
    <property type="match status" value="1"/>
</dbReference>
<dbReference type="Gene3D" id="1.50.10.100">
    <property type="entry name" value="Chondroitin AC/alginate lyase"/>
    <property type="match status" value="1"/>
</dbReference>
<dbReference type="Pfam" id="PF02278">
    <property type="entry name" value="Lyase_8"/>
    <property type="match status" value="1"/>
</dbReference>
<protein>
    <submittedName>
        <fullName evidence="10">T9SS C-terminal target domain-containing protein</fullName>
    </submittedName>
</protein>
<dbReference type="InterPro" id="IPR011071">
    <property type="entry name" value="Lyase_8-like_C"/>
</dbReference>
<dbReference type="NCBIfam" id="TIGR04183">
    <property type="entry name" value="Por_Secre_tail"/>
    <property type="match status" value="1"/>
</dbReference>
<comment type="caution">
    <text evidence="10">The sequence shown here is derived from an EMBL/GenBank/DDBJ whole genome shotgun (WGS) entry which is preliminary data.</text>
</comment>
<gene>
    <name evidence="10" type="ORF">DWB61_12190</name>
</gene>
<dbReference type="GO" id="GO:0006027">
    <property type="term" value="P:glycosaminoglycan catabolic process"/>
    <property type="evidence" value="ECO:0007669"/>
    <property type="project" value="InterPro"/>
</dbReference>
<dbReference type="AlphaFoldDB" id="A0A425XZA5"/>
<dbReference type="InterPro" id="IPR011013">
    <property type="entry name" value="Gal_mutarotase_sf_dom"/>
</dbReference>
<feature type="domain" description="Polysaccharide lyase family 8 central" evidence="7">
    <location>
        <begin position="575"/>
        <end position="829"/>
    </location>
</feature>
<dbReference type="PANTHER" id="PTHR37322">
    <property type="match status" value="1"/>
</dbReference>
<feature type="domain" description="Lyase N-terminal" evidence="8">
    <location>
        <begin position="22"/>
        <end position="181"/>
    </location>
</feature>
<dbReference type="Pfam" id="PF09092">
    <property type="entry name" value="Lyase_N"/>
    <property type="match status" value="1"/>
</dbReference>
<dbReference type="RefSeq" id="WP_125031161.1">
    <property type="nucleotide sequence ID" value="NZ_JAPXVP010000005.1"/>
</dbReference>
<dbReference type="Proteomes" id="UP000285794">
    <property type="component" value="Unassembled WGS sequence"/>
</dbReference>
<dbReference type="OrthoDB" id="6394136at2"/>
<keyword evidence="5" id="KW-0456">Lyase</keyword>
<name>A0A425XZA5_9BACT</name>
<dbReference type="Pfam" id="PF09093">
    <property type="entry name" value="Lyase_catalyt"/>
    <property type="match status" value="1"/>
</dbReference>
<accession>A0A425XZA5</accession>
<evidence type="ECO:0000259" key="9">
    <source>
        <dbReference type="Pfam" id="PF09093"/>
    </source>
</evidence>
<comment type="similarity">
    <text evidence="2">Belongs to the polysaccharide lyase 8 family.</text>
</comment>
<evidence type="ECO:0000313" key="11">
    <source>
        <dbReference type="Proteomes" id="UP000285794"/>
    </source>
</evidence>
<feature type="chain" id="PRO_5019028871" evidence="6">
    <location>
        <begin position="22"/>
        <end position="1175"/>
    </location>
</feature>